<keyword evidence="3" id="KW-1185">Reference proteome</keyword>
<sequence>MTVETKASLERIIADLFSVYLKADKDTNILRNEIIPVGFREENSNDIVRSYFDFINANPNAEKTTILKKYEDKQYTDPYSIFHDIKVASAAAIQKLRVRSAEYDNVDFFYKFATELLLREITKLDLTITDEPKVKLEDSEIAIQIAEGFEKISSSYSVTNGEVLVYINEIEEPVSQNTHLSYSASQSPEVKIIKQPLFTHLVGKSGVDSRPTVIPDPYQLSKVIPLNKNVTDNYQTLKSFSAPSQIPPPTTQPSHITDQIFHPSWYNFVSSKWLLYRQKVLTPAVESRLIKSSKHGIQTTSETSGVLSSIAPSSDSRSRVHCVDLLNSVWLNHLGFEKLATIKKHYIEGVHNEREAPKEKEDGKSEEKKENHHNDKAEDKADEVESDDDIDMGDVSDSKNNKINLLNVVKFDPERVKQLEEMKKNEDQISKSPREIQRLISTNLLKLNKLRQQRILSAESSKLSEPSKEEVRLYKRTEKLTTLLFELKNSASKPVTYQLSKKIPVLMNDYNGTLPGGLPASKLAPKANRLPTLSNRPTRSSARRRR</sequence>
<evidence type="ECO:0000313" key="3">
    <source>
        <dbReference type="Proteomes" id="UP000095085"/>
    </source>
</evidence>
<dbReference type="STRING" id="984485.A0A1E4RN68"/>
<feature type="compositionally biased region" description="Polar residues" evidence="1">
    <location>
        <begin position="295"/>
        <end position="307"/>
    </location>
</feature>
<evidence type="ECO:0000256" key="1">
    <source>
        <dbReference type="SAM" id="MobiDB-lite"/>
    </source>
</evidence>
<organism evidence="2 3">
    <name type="scientific">Hyphopichia burtonii NRRL Y-1933</name>
    <dbReference type="NCBI Taxonomy" id="984485"/>
    <lineage>
        <taxon>Eukaryota</taxon>
        <taxon>Fungi</taxon>
        <taxon>Dikarya</taxon>
        <taxon>Ascomycota</taxon>
        <taxon>Saccharomycotina</taxon>
        <taxon>Pichiomycetes</taxon>
        <taxon>Debaryomycetaceae</taxon>
        <taxon>Hyphopichia</taxon>
    </lineage>
</organism>
<dbReference type="RefSeq" id="XP_020077791.1">
    <property type="nucleotide sequence ID" value="XM_020220820.1"/>
</dbReference>
<dbReference type="GeneID" id="30995370"/>
<name>A0A1E4RN68_9ASCO</name>
<gene>
    <name evidence="2" type="ORF">HYPBUDRAFT_152067</name>
</gene>
<dbReference type="Proteomes" id="UP000095085">
    <property type="component" value="Unassembled WGS sequence"/>
</dbReference>
<feature type="region of interest" description="Disordered" evidence="1">
    <location>
        <begin position="291"/>
        <end position="314"/>
    </location>
</feature>
<reference evidence="3" key="1">
    <citation type="submission" date="2016-05" db="EMBL/GenBank/DDBJ databases">
        <title>Comparative genomics of biotechnologically important yeasts.</title>
        <authorList>
            <consortium name="DOE Joint Genome Institute"/>
            <person name="Riley R."/>
            <person name="Haridas S."/>
            <person name="Wolfe K.H."/>
            <person name="Lopes M.R."/>
            <person name="Hittinger C.T."/>
            <person name="Goker M."/>
            <person name="Salamov A."/>
            <person name="Wisecaver J."/>
            <person name="Long T.M."/>
            <person name="Aerts A.L."/>
            <person name="Barry K."/>
            <person name="Choi C."/>
            <person name="Clum A."/>
            <person name="Coughlan A.Y."/>
            <person name="Deshpande S."/>
            <person name="Douglass A.P."/>
            <person name="Hanson S.J."/>
            <person name="Klenk H.-P."/>
            <person name="Labutti K."/>
            <person name="Lapidus A."/>
            <person name="Lindquist E."/>
            <person name="Lipzen A."/>
            <person name="Meier-Kolthoff J.P."/>
            <person name="Ohm R.A."/>
            <person name="Otillar R.P."/>
            <person name="Pangilinan J."/>
            <person name="Peng Y."/>
            <person name="Rokas A."/>
            <person name="Rosa C.A."/>
            <person name="Scheuner C."/>
            <person name="Sibirny A.A."/>
            <person name="Slot J.C."/>
            <person name="Stielow J.B."/>
            <person name="Sun H."/>
            <person name="Kurtzman C.P."/>
            <person name="Blackwell M."/>
            <person name="Grigoriev I.V."/>
            <person name="Jeffries T.W."/>
        </authorList>
    </citation>
    <scope>NUCLEOTIDE SEQUENCE [LARGE SCALE GENOMIC DNA]</scope>
    <source>
        <strain evidence="3">NRRL Y-1933</strain>
    </source>
</reference>
<dbReference type="OrthoDB" id="5354116at2759"/>
<proteinExistence type="predicted"/>
<evidence type="ECO:0000313" key="2">
    <source>
        <dbReference type="EMBL" id="ODV68724.1"/>
    </source>
</evidence>
<dbReference type="AlphaFoldDB" id="A0A1E4RN68"/>
<protein>
    <recommendedName>
        <fullName evidence="4">Chromatin structure-remodeling complex protein RSC58</fullName>
    </recommendedName>
</protein>
<feature type="compositionally biased region" description="Basic and acidic residues" evidence="1">
    <location>
        <begin position="353"/>
        <end position="379"/>
    </location>
</feature>
<feature type="compositionally biased region" description="Acidic residues" evidence="1">
    <location>
        <begin position="380"/>
        <end position="394"/>
    </location>
</feature>
<feature type="region of interest" description="Disordered" evidence="1">
    <location>
        <begin position="353"/>
        <end position="396"/>
    </location>
</feature>
<dbReference type="EMBL" id="KV454539">
    <property type="protein sequence ID" value="ODV68724.1"/>
    <property type="molecule type" value="Genomic_DNA"/>
</dbReference>
<evidence type="ECO:0008006" key="4">
    <source>
        <dbReference type="Google" id="ProtNLM"/>
    </source>
</evidence>
<accession>A0A1E4RN68</accession>
<feature type="region of interest" description="Disordered" evidence="1">
    <location>
        <begin position="517"/>
        <end position="546"/>
    </location>
</feature>